<dbReference type="InterPro" id="IPR050147">
    <property type="entry name" value="Ser/Thr_Dehydratase"/>
</dbReference>
<evidence type="ECO:0000256" key="10">
    <source>
        <dbReference type="PIRSR" id="PIRSR038945-2"/>
    </source>
</evidence>
<comment type="caution">
    <text evidence="12">The sequence shown here is derived from an EMBL/GenBank/DDBJ whole genome shotgun (WGS) entry which is preliminary data.</text>
</comment>
<keyword evidence="4 8" id="KW-0663">Pyridoxal phosphate</keyword>
<evidence type="ECO:0000259" key="11">
    <source>
        <dbReference type="Pfam" id="PF00291"/>
    </source>
</evidence>
<evidence type="ECO:0000256" key="4">
    <source>
        <dbReference type="ARBA" id="ARBA00022898"/>
    </source>
</evidence>
<dbReference type="PANTHER" id="PTHR48078:SF6">
    <property type="entry name" value="L-THREONINE DEHYDRATASE CATABOLIC TDCB"/>
    <property type="match status" value="1"/>
</dbReference>
<dbReference type="GO" id="GO:0004795">
    <property type="term" value="F:threonine synthase activity"/>
    <property type="evidence" value="ECO:0007669"/>
    <property type="project" value="UniProtKB-UniRule"/>
</dbReference>
<dbReference type="GO" id="GO:0004794">
    <property type="term" value="F:threonine deaminase activity"/>
    <property type="evidence" value="ECO:0007669"/>
    <property type="project" value="TreeGrafter"/>
</dbReference>
<proteinExistence type="inferred from homology"/>
<dbReference type="Proteomes" id="UP000075670">
    <property type="component" value="Unassembled WGS sequence"/>
</dbReference>
<organism evidence="12 13">
    <name type="scientific">Moorella mulderi DSM 14980</name>
    <dbReference type="NCBI Taxonomy" id="1122241"/>
    <lineage>
        <taxon>Bacteria</taxon>
        <taxon>Bacillati</taxon>
        <taxon>Bacillota</taxon>
        <taxon>Clostridia</taxon>
        <taxon>Neomoorellales</taxon>
        <taxon>Neomoorellaceae</taxon>
        <taxon>Neomoorella</taxon>
    </lineage>
</organism>
<dbReference type="PANTHER" id="PTHR48078">
    <property type="entry name" value="THREONINE DEHYDRATASE, MITOCHONDRIAL-RELATED"/>
    <property type="match status" value="1"/>
</dbReference>
<accession>A0A151AWG2</accession>
<keyword evidence="13" id="KW-1185">Reference proteome</keyword>
<dbReference type="GO" id="GO:0006567">
    <property type="term" value="P:L-threonine catabolic process"/>
    <property type="evidence" value="ECO:0007669"/>
    <property type="project" value="TreeGrafter"/>
</dbReference>
<dbReference type="InterPro" id="IPR026260">
    <property type="entry name" value="Thr_Synthase_bac/arc"/>
</dbReference>
<keyword evidence="8" id="KW-0028">Amino-acid biosynthesis</keyword>
<dbReference type="Gene3D" id="3.40.50.1100">
    <property type="match status" value="2"/>
</dbReference>
<feature type="modified residue" description="N6-(pyridoxal phosphate)lysine" evidence="10">
    <location>
        <position position="115"/>
    </location>
</feature>
<evidence type="ECO:0000256" key="5">
    <source>
        <dbReference type="ARBA" id="ARBA00023239"/>
    </source>
</evidence>
<evidence type="ECO:0000313" key="13">
    <source>
        <dbReference type="Proteomes" id="UP000075670"/>
    </source>
</evidence>
<evidence type="ECO:0000256" key="9">
    <source>
        <dbReference type="PIRSR" id="PIRSR038945-1"/>
    </source>
</evidence>
<dbReference type="NCBIfam" id="NF006050">
    <property type="entry name" value="PRK08197.1"/>
    <property type="match status" value="1"/>
</dbReference>
<dbReference type="EMBL" id="LTBC01000006">
    <property type="protein sequence ID" value="KYH31951.1"/>
    <property type="molecule type" value="Genomic_DNA"/>
</dbReference>
<evidence type="ECO:0000256" key="3">
    <source>
        <dbReference type="ARBA" id="ARBA00018679"/>
    </source>
</evidence>
<keyword evidence="5 8" id="KW-0456">Lyase</keyword>
<comment type="cofactor">
    <cofactor evidence="1 8 9">
        <name>pyridoxal 5'-phosphate</name>
        <dbReference type="ChEBI" id="CHEBI:597326"/>
    </cofactor>
</comment>
<dbReference type="RefSeq" id="WP_062284277.1">
    <property type="nucleotide sequence ID" value="NZ_LTBC01000006.1"/>
</dbReference>
<dbReference type="InterPro" id="IPR001926">
    <property type="entry name" value="TrpB-like_PALP"/>
</dbReference>
<dbReference type="AlphaFoldDB" id="A0A151AWG2"/>
<dbReference type="Pfam" id="PF00291">
    <property type="entry name" value="PALP"/>
    <property type="match status" value="1"/>
</dbReference>
<dbReference type="GO" id="GO:0006565">
    <property type="term" value="P:L-serine catabolic process"/>
    <property type="evidence" value="ECO:0007669"/>
    <property type="project" value="TreeGrafter"/>
</dbReference>
<dbReference type="SUPFAM" id="SSF53686">
    <property type="entry name" value="Tryptophan synthase beta subunit-like PLP-dependent enzymes"/>
    <property type="match status" value="1"/>
</dbReference>
<evidence type="ECO:0000256" key="7">
    <source>
        <dbReference type="NCBIfam" id="TIGR00260"/>
    </source>
</evidence>
<keyword evidence="8" id="KW-0791">Threonine biosynthesis</keyword>
<name>A0A151AWG2_9FIRM</name>
<evidence type="ECO:0000256" key="2">
    <source>
        <dbReference type="ARBA" id="ARBA00005517"/>
    </source>
</evidence>
<comment type="similarity">
    <text evidence="2 8">Belongs to the threonine synthase family.</text>
</comment>
<dbReference type="PATRIC" id="fig|1122241.3.peg.1947"/>
<dbReference type="GO" id="GO:0009088">
    <property type="term" value="P:threonine biosynthetic process"/>
    <property type="evidence" value="ECO:0007669"/>
    <property type="project" value="UniProtKB-UniRule"/>
</dbReference>
<dbReference type="EC" id="4.2.3.1" evidence="7 8"/>
<dbReference type="CDD" id="cd01563">
    <property type="entry name" value="Thr-synth_1"/>
    <property type="match status" value="1"/>
</dbReference>
<evidence type="ECO:0000256" key="8">
    <source>
        <dbReference type="PIRNR" id="PIRNR038945"/>
    </source>
</evidence>
<evidence type="ECO:0000256" key="1">
    <source>
        <dbReference type="ARBA" id="ARBA00001933"/>
    </source>
</evidence>
<comment type="function">
    <text evidence="8">Catalyzes the gamma-elimination of phosphate from L-phosphohomoserine and the beta-addition of water to produce L-threonine.</text>
</comment>
<comment type="pathway">
    <text evidence="8">Amino-acid biosynthesis; L-threonine biosynthesis; L-threonine from L-aspartate: step 5/5.</text>
</comment>
<protein>
    <recommendedName>
        <fullName evidence="3 7">Threonine synthase</fullName>
        <ecNumber evidence="7 8">4.2.3.1</ecNumber>
    </recommendedName>
</protein>
<evidence type="ECO:0000313" key="12">
    <source>
        <dbReference type="EMBL" id="KYH31951.1"/>
    </source>
</evidence>
<dbReference type="GO" id="GO:0009097">
    <property type="term" value="P:isoleucine biosynthetic process"/>
    <property type="evidence" value="ECO:0007669"/>
    <property type="project" value="TreeGrafter"/>
</dbReference>
<dbReference type="PIRSF" id="PIRSF038945">
    <property type="entry name" value="Thr_synthase"/>
    <property type="match status" value="1"/>
</dbReference>
<gene>
    <name evidence="12" type="primary">thrC_2</name>
    <name evidence="12" type="ORF">MOMUL_18330</name>
</gene>
<evidence type="ECO:0000256" key="6">
    <source>
        <dbReference type="ARBA" id="ARBA00049144"/>
    </source>
</evidence>
<feature type="binding site" evidence="9">
    <location>
        <position position="378"/>
    </location>
    <ligand>
        <name>pyridoxal 5'-phosphate</name>
        <dbReference type="ChEBI" id="CHEBI:597326"/>
    </ligand>
</feature>
<dbReference type="InterPro" id="IPR036052">
    <property type="entry name" value="TrpB-like_PALP_sf"/>
</dbReference>
<dbReference type="GO" id="GO:0003941">
    <property type="term" value="F:L-serine ammonia-lyase activity"/>
    <property type="evidence" value="ECO:0007669"/>
    <property type="project" value="TreeGrafter"/>
</dbReference>
<dbReference type="UniPathway" id="UPA00050">
    <property type="reaction ID" value="UER00065"/>
</dbReference>
<sequence>MSNVTQLRCINCSRTYQPRPGFYTCPVCGSTDGILDVEYDYDYINKYISKESLAGNREPSMWRYRPFLPVAQEGPLPPLRVGWSPLYRADRLGAELGLKELYIKDDGINPTASLKDRPSAVAVARAMAEGAGVVACSSTGNAASSLAGAAASVGLKAVIFVPGRAPQGKVAQLLIFGATVISVQGSYEDAFRLSAAAIEEHGWYNRNAAINPYLVEGKKTACLEVAEQLHWEVPDWVVLSVGDGCTMAGAWKAWVDLKKAGWIEKLPRMLGVQAEGCCPITRAFREGTRVRPMEENTLADSIAVGVPRNPEKALRAVRDSRGTMINVSDEEILAAMRVLGRTSGVFGEPAGVAGTAGLIKAVREGIIKPEERVVVLVTGNGLKDVANAIKAAGEPIRVAPSLEALHKALGDLKLPNYGWGYVPEPRLAERR</sequence>
<dbReference type="InterPro" id="IPR004450">
    <property type="entry name" value="Thr_synthase-like"/>
</dbReference>
<feature type="binding site" evidence="9">
    <location>
        <position position="141"/>
    </location>
    <ligand>
        <name>pyridoxal 5'-phosphate</name>
        <dbReference type="ChEBI" id="CHEBI:597326"/>
    </ligand>
</feature>
<feature type="domain" description="Tryptophan synthase beta chain-like PALP" evidence="11">
    <location>
        <begin position="81"/>
        <end position="379"/>
    </location>
</feature>
<reference evidence="12 13" key="1">
    <citation type="submission" date="2016-02" db="EMBL/GenBank/DDBJ databases">
        <title>Genome sequence of Moorella mulderi DSM 14980.</title>
        <authorList>
            <person name="Poehlein A."/>
            <person name="Daniel R."/>
        </authorList>
    </citation>
    <scope>NUCLEOTIDE SEQUENCE [LARGE SCALE GENOMIC DNA]</scope>
    <source>
        <strain evidence="12 13">DSM 14980</strain>
    </source>
</reference>
<comment type="catalytic activity">
    <reaction evidence="6 8">
        <text>O-phospho-L-homoserine + H2O = L-threonine + phosphate</text>
        <dbReference type="Rhea" id="RHEA:10840"/>
        <dbReference type="ChEBI" id="CHEBI:15377"/>
        <dbReference type="ChEBI" id="CHEBI:43474"/>
        <dbReference type="ChEBI" id="CHEBI:57590"/>
        <dbReference type="ChEBI" id="CHEBI:57926"/>
        <dbReference type="EC" id="4.2.3.1"/>
    </reaction>
</comment>
<dbReference type="OrthoDB" id="9778118at2"/>
<dbReference type="NCBIfam" id="TIGR00260">
    <property type="entry name" value="thrC"/>
    <property type="match status" value="1"/>
</dbReference>